<keyword evidence="1" id="KW-0732">Signal</keyword>
<feature type="chain" id="PRO_5046525952" evidence="1">
    <location>
        <begin position="21"/>
        <end position="231"/>
    </location>
</feature>
<gene>
    <name evidence="3" type="ORF">N4261_20540</name>
</gene>
<evidence type="ECO:0000313" key="4">
    <source>
        <dbReference type="Proteomes" id="UP001064933"/>
    </source>
</evidence>
<dbReference type="Pfam" id="PF07589">
    <property type="entry name" value="PEP-CTERM"/>
    <property type="match status" value="1"/>
</dbReference>
<proteinExistence type="predicted"/>
<sequence>MNFKPLLLAAAAFIALSANATVVAQWDYNKGSTKHSVSQNGASFSTLGGVTTTFVSQSGSSDPNAGQAMNTTTYGGATTGNMTRGVQYGIDTSGYEHLVLSFDQRNSSTASAWTALLYTVDGENWSQATTFHMTTDGSFVKGLSYDFSSVTGAANNESFAIRLVSMFAPGLSSYLGTSGNYASGGTIRYDMVTLSGTEIVASAVPEPASIALMLAGLGLVGVAARRRRQDA</sequence>
<protein>
    <submittedName>
        <fullName evidence="3">PEPxxWA-CTERM sorting domain-containing protein</fullName>
    </submittedName>
</protein>
<dbReference type="EMBL" id="CP104562">
    <property type="protein sequence ID" value="UXH77368.1"/>
    <property type="molecule type" value="Genomic_DNA"/>
</dbReference>
<evidence type="ECO:0000259" key="2">
    <source>
        <dbReference type="Pfam" id="PF07589"/>
    </source>
</evidence>
<dbReference type="Proteomes" id="UP001064933">
    <property type="component" value="Chromosome"/>
</dbReference>
<keyword evidence="4" id="KW-1185">Reference proteome</keyword>
<name>A0ABY6AYL2_9BURK</name>
<organism evidence="3 4">
    <name type="scientific">Roseateles amylovorans</name>
    <dbReference type="NCBI Taxonomy" id="2978473"/>
    <lineage>
        <taxon>Bacteria</taxon>
        <taxon>Pseudomonadati</taxon>
        <taxon>Pseudomonadota</taxon>
        <taxon>Betaproteobacteria</taxon>
        <taxon>Burkholderiales</taxon>
        <taxon>Sphaerotilaceae</taxon>
        <taxon>Roseateles</taxon>
    </lineage>
</organism>
<accession>A0ABY6AYL2</accession>
<dbReference type="InterPro" id="IPR013424">
    <property type="entry name" value="Ice-binding_C"/>
</dbReference>
<dbReference type="NCBIfam" id="TIGR02595">
    <property type="entry name" value="PEP_CTERM"/>
    <property type="match status" value="1"/>
</dbReference>
<evidence type="ECO:0000256" key="1">
    <source>
        <dbReference type="SAM" id="SignalP"/>
    </source>
</evidence>
<reference evidence="3" key="1">
    <citation type="submission" date="2022-10" db="EMBL/GenBank/DDBJ databases">
        <title>Characterization and whole genome sequencing of a new Roseateles species, isolated from fresh water.</title>
        <authorList>
            <person name="Guliayeva D.Y."/>
            <person name="Akhremchuk A.E."/>
            <person name="Sikolenko M.A."/>
            <person name="Valentovich L.N."/>
            <person name="Sidarenka A.V."/>
        </authorList>
    </citation>
    <scope>NUCLEOTIDE SEQUENCE</scope>
    <source>
        <strain evidence="3">BIM B-1768</strain>
    </source>
</reference>
<feature type="signal peptide" evidence="1">
    <location>
        <begin position="1"/>
        <end position="20"/>
    </location>
</feature>
<feature type="domain" description="Ice-binding protein C-terminal" evidence="2">
    <location>
        <begin position="203"/>
        <end position="227"/>
    </location>
</feature>
<dbReference type="RefSeq" id="WP_261757113.1">
    <property type="nucleotide sequence ID" value="NZ_CP104562.2"/>
</dbReference>
<dbReference type="NCBIfam" id="NF035944">
    <property type="entry name" value="PEPxxWA-CTERM"/>
    <property type="match status" value="1"/>
</dbReference>
<evidence type="ECO:0000313" key="3">
    <source>
        <dbReference type="EMBL" id="UXH77368.1"/>
    </source>
</evidence>